<feature type="region of interest" description="Disordered" evidence="1">
    <location>
        <begin position="1"/>
        <end position="58"/>
    </location>
</feature>
<proteinExistence type="predicted"/>
<dbReference type="EMBL" id="JPWB01000001">
    <property type="protein sequence ID" value="RCK25381.1"/>
    <property type="molecule type" value="Genomic_DNA"/>
</dbReference>
<evidence type="ECO:0000313" key="2">
    <source>
        <dbReference type="EMBL" id="RCK25381.1"/>
    </source>
</evidence>
<protein>
    <submittedName>
        <fullName evidence="2">Uncharacterized protein</fullName>
    </submittedName>
</protein>
<feature type="compositionally biased region" description="Basic and acidic residues" evidence="1">
    <location>
        <begin position="16"/>
        <end position="25"/>
    </location>
</feature>
<reference evidence="2 3" key="1">
    <citation type="submission" date="2014-07" db="EMBL/GenBank/DDBJ databases">
        <title>Draft genome sequence of Thalassospira profundimaris R8-17.</title>
        <authorList>
            <person name="Lai Q."/>
            <person name="Shao Z."/>
        </authorList>
    </citation>
    <scope>NUCLEOTIDE SEQUENCE [LARGE SCALE GENOMIC DNA]</scope>
    <source>
        <strain evidence="2 3">R8-17</strain>
    </source>
</reference>
<dbReference type="AlphaFoldDB" id="A0A367VLS5"/>
<organism evidence="2 3">
    <name type="scientific">Thalassospira profundimaris</name>
    <dbReference type="NCBI Taxonomy" id="502049"/>
    <lineage>
        <taxon>Bacteria</taxon>
        <taxon>Pseudomonadati</taxon>
        <taxon>Pseudomonadota</taxon>
        <taxon>Alphaproteobacteria</taxon>
        <taxon>Rhodospirillales</taxon>
        <taxon>Thalassospiraceae</taxon>
        <taxon>Thalassospira</taxon>
    </lineage>
</organism>
<sequence length="160" mass="17332">MDLIEMPSARPKSCAHKRDYDRTERAVSSNVPDAKASNAHSDRSPKIANTEFGGPDGETLAPLARMIFVLEGMRSCANDKVLSALKADSDEMAGDNQSSPTQSETATGWAPGVMADIQSMFECDWTPEPNRRESAKLFGTTIIPVNDTGSSADHSETRRN</sequence>
<feature type="region of interest" description="Disordered" evidence="1">
    <location>
        <begin position="137"/>
        <end position="160"/>
    </location>
</feature>
<dbReference type="Proteomes" id="UP000253061">
    <property type="component" value="Unassembled WGS sequence"/>
</dbReference>
<name>A0A367VLS5_9PROT</name>
<gene>
    <name evidence="2" type="ORF">TH6_01825</name>
</gene>
<feature type="compositionally biased region" description="Polar residues" evidence="1">
    <location>
        <begin position="95"/>
        <end position="106"/>
    </location>
</feature>
<feature type="region of interest" description="Disordered" evidence="1">
    <location>
        <begin position="88"/>
        <end position="107"/>
    </location>
</feature>
<evidence type="ECO:0000256" key="1">
    <source>
        <dbReference type="SAM" id="MobiDB-lite"/>
    </source>
</evidence>
<comment type="caution">
    <text evidence="2">The sequence shown here is derived from an EMBL/GenBank/DDBJ whole genome shotgun (WGS) entry which is preliminary data.</text>
</comment>
<accession>A0A367VLS5</accession>
<evidence type="ECO:0000313" key="3">
    <source>
        <dbReference type="Proteomes" id="UP000253061"/>
    </source>
</evidence>
<dbReference type="RefSeq" id="WP_062956536.1">
    <property type="nucleotide sequence ID" value="NZ_JPWB01000001.1"/>
</dbReference>